<dbReference type="OrthoDB" id="10652629at2759"/>
<feature type="transmembrane region" description="Helical" evidence="2">
    <location>
        <begin position="21"/>
        <end position="44"/>
    </location>
</feature>
<proteinExistence type="predicted"/>
<accession>A0A8X6G7Z3</accession>
<reference evidence="3" key="1">
    <citation type="submission" date="2020-07" db="EMBL/GenBank/DDBJ databases">
        <title>Multicomponent nature underlies the extraordinary mechanical properties of spider dragline silk.</title>
        <authorList>
            <person name="Kono N."/>
            <person name="Nakamura H."/>
            <person name="Mori M."/>
            <person name="Yoshida Y."/>
            <person name="Ohtoshi R."/>
            <person name="Malay A.D."/>
            <person name="Moran D.A.P."/>
            <person name="Tomita M."/>
            <person name="Numata K."/>
            <person name="Arakawa K."/>
        </authorList>
    </citation>
    <scope>NUCLEOTIDE SEQUENCE</scope>
</reference>
<keyword evidence="2" id="KW-1133">Transmembrane helix</keyword>
<organism evidence="3 4">
    <name type="scientific">Trichonephila clavata</name>
    <name type="common">Joro spider</name>
    <name type="synonym">Nephila clavata</name>
    <dbReference type="NCBI Taxonomy" id="2740835"/>
    <lineage>
        <taxon>Eukaryota</taxon>
        <taxon>Metazoa</taxon>
        <taxon>Ecdysozoa</taxon>
        <taxon>Arthropoda</taxon>
        <taxon>Chelicerata</taxon>
        <taxon>Arachnida</taxon>
        <taxon>Araneae</taxon>
        <taxon>Araneomorphae</taxon>
        <taxon>Entelegynae</taxon>
        <taxon>Araneoidea</taxon>
        <taxon>Nephilidae</taxon>
        <taxon>Trichonephila</taxon>
    </lineage>
</organism>
<feature type="compositionally biased region" description="Basic and acidic residues" evidence="1">
    <location>
        <begin position="337"/>
        <end position="353"/>
    </location>
</feature>
<sequence length="412" mass="45604">MPIRDPDDLVDSCFNRLMQSLRFTFISGVFGGILTVCSFLAIPFTASLPYYHTAILVCVLIGVFFLALCFYCFRAWRRLRLNDVLYNIGQQRIPRSYESTAMRDGDASLGEISSQSENSSLAHSETISVYPSSGDIGSEVRSEESLPSTSTQKPSDIKSKSKEFFHQQSIDILKKSSKKKSKGKASRKMSSNFEEDPEKLIELQTESIEETHVASASKLDISKVSEVTSISDGSMPSRSDSHSTDSYILNVIANIKEFCEMEMESSDTSSSTENESGKYKKDTRSSSESPFDSEKAKMEDTGAFSFKQELSSKGLDIKRSHSEKDVTSDSKAQWPMKVHDSSRSGKRVPETLKRRASAPQADLGKTRTFSVQERFQSTISTSTTKKVQSSSSSIKPSAAETGESSQLTELSD</sequence>
<comment type="caution">
    <text evidence="3">The sequence shown here is derived from an EMBL/GenBank/DDBJ whole genome shotgun (WGS) entry which is preliminary data.</text>
</comment>
<gene>
    <name evidence="3" type="ORF">TNCT_463001</name>
</gene>
<keyword evidence="2" id="KW-0472">Membrane</keyword>
<feature type="compositionally biased region" description="Low complexity" evidence="1">
    <location>
        <begin position="376"/>
        <end position="397"/>
    </location>
</feature>
<feature type="compositionally biased region" description="Basic and acidic residues" evidence="1">
    <location>
        <begin position="315"/>
        <end position="328"/>
    </location>
</feature>
<feature type="compositionally biased region" description="Polar residues" evidence="1">
    <location>
        <begin position="402"/>
        <end position="412"/>
    </location>
</feature>
<keyword evidence="2" id="KW-0812">Transmembrane</keyword>
<feature type="region of interest" description="Disordered" evidence="1">
    <location>
        <begin position="175"/>
        <end position="219"/>
    </location>
</feature>
<dbReference type="EMBL" id="BMAO01004999">
    <property type="protein sequence ID" value="GFQ98366.1"/>
    <property type="molecule type" value="Genomic_DNA"/>
</dbReference>
<feature type="compositionally biased region" description="Basic residues" evidence="1">
    <location>
        <begin position="175"/>
        <end position="187"/>
    </location>
</feature>
<evidence type="ECO:0000256" key="1">
    <source>
        <dbReference type="SAM" id="MobiDB-lite"/>
    </source>
</evidence>
<keyword evidence="4" id="KW-1185">Reference proteome</keyword>
<feature type="region of interest" description="Disordered" evidence="1">
    <location>
        <begin position="129"/>
        <end position="161"/>
    </location>
</feature>
<feature type="compositionally biased region" description="Basic and acidic residues" evidence="1">
    <location>
        <begin position="275"/>
        <end position="285"/>
    </location>
</feature>
<dbReference type="Proteomes" id="UP000887116">
    <property type="component" value="Unassembled WGS sequence"/>
</dbReference>
<feature type="compositionally biased region" description="Polar residues" evidence="1">
    <location>
        <begin position="145"/>
        <end position="154"/>
    </location>
</feature>
<dbReference type="AlphaFoldDB" id="A0A8X6G7Z3"/>
<feature type="transmembrane region" description="Helical" evidence="2">
    <location>
        <begin position="50"/>
        <end position="73"/>
    </location>
</feature>
<evidence type="ECO:0000256" key="2">
    <source>
        <dbReference type="SAM" id="Phobius"/>
    </source>
</evidence>
<evidence type="ECO:0000313" key="3">
    <source>
        <dbReference type="EMBL" id="GFQ98366.1"/>
    </source>
</evidence>
<protein>
    <submittedName>
        <fullName evidence="3">Uncharacterized protein</fullName>
    </submittedName>
</protein>
<name>A0A8X6G7Z3_TRICU</name>
<feature type="region of interest" description="Disordered" evidence="1">
    <location>
        <begin position="262"/>
        <end position="412"/>
    </location>
</feature>
<evidence type="ECO:0000313" key="4">
    <source>
        <dbReference type="Proteomes" id="UP000887116"/>
    </source>
</evidence>